<reference evidence="2" key="1">
    <citation type="submission" date="2014-09" db="EMBL/GenBank/DDBJ databases">
        <authorList>
            <person name="Magalhaes I.L.F."/>
            <person name="Oliveira U."/>
            <person name="Santos F.R."/>
            <person name="Vidigal T.H.D.A."/>
            <person name="Brescovit A.D."/>
            <person name="Santos A.J."/>
        </authorList>
    </citation>
    <scope>NUCLEOTIDE SEQUENCE</scope>
    <source>
        <tissue evidence="2">Shoot tissue taken approximately 20 cm above the soil surface</tissue>
    </source>
</reference>
<protein>
    <submittedName>
        <fullName evidence="2">Uncharacterized protein</fullName>
    </submittedName>
</protein>
<organism evidence="2">
    <name type="scientific">Arundo donax</name>
    <name type="common">Giant reed</name>
    <name type="synonym">Donax arundinaceus</name>
    <dbReference type="NCBI Taxonomy" id="35708"/>
    <lineage>
        <taxon>Eukaryota</taxon>
        <taxon>Viridiplantae</taxon>
        <taxon>Streptophyta</taxon>
        <taxon>Embryophyta</taxon>
        <taxon>Tracheophyta</taxon>
        <taxon>Spermatophyta</taxon>
        <taxon>Magnoliopsida</taxon>
        <taxon>Liliopsida</taxon>
        <taxon>Poales</taxon>
        <taxon>Poaceae</taxon>
        <taxon>PACMAD clade</taxon>
        <taxon>Arundinoideae</taxon>
        <taxon>Arundineae</taxon>
        <taxon>Arundo</taxon>
    </lineage>
</organism>
<reference evidence="2" key="2">
    <citation type="journal article" date="2015" name="Data Brief">
        <title>Shoot transcriptome of the giant reed, Arundo donax.</title>
        <authorList>
            <person name="Barrero R.A."/>
            <person name="Guerrero F.D."/>
            <person name="Moolhuijzen P."/>
            <person name="Goolsby J.A."/>
            <person name="Tidwell J."/>
            <person name="Bellgard S.E."/>
            <person name="Bellgard M.I."/>
        </authorList>
    </citation>
    <scope>NUCLEOTIDE SEQUENCE</scope>
    <source>
        <tissue evidence="2">Shoot tissue taken approximately 20 cm above the soil surface</tissue>
    </source>
</reference>
<proteinExistence type="predicted"/>
<dbReference type="AlphaFoldDB" id="A0A0A9GKD0"/>
<accession>A0A0A9GKD0</accession>
<dbReference type="EMBL" id="GBRH01172326">
    <property type="protein sequence ID" value="JAE25570.1"/>
    <property type="molecule type" value="Transcribed_RNA"/>
</dbReference>
<sequence length="50" mass="5475">MVAGRMAAQQSGRWRSASSDDAGRATLLRVRLKSRLWPPAILDWDGVPAP</sequence>
<feature type="compositionally biased region" description="Polar residues" evidence="1">
    <location>
        <begin position="8"/>
        <end position="19"/>
    </location>
</feature>
<evidence type="ECO:0000256" key="1">
    <source>
        <dbReference type="SAM" id="MobiDB-lite"/>
    </source>
</evidence>
<feature type="region of interest" description="Disordered" evidence="1">
    <location>
        <begin position="1"/>
        <end position="21"/>
    </location>
</feature>
<name>A0A0A9GKD0_ARUDO</name>
<evidence type="ECO:0000313" key="2">
    <source>
        <dbReference type="EMBL" id="JAE25570.1"/>
    </source>
</evidence>